<dbReference type="InterPro" id="IPR010060">
    <property type="entry name" value="NRPS_synth"/>
</dbReference>
<dbReference type="InterPro" id="IPR001242">
    <property type="entry name" value="Condensation_dom"/>
</dbReference>
<accession>A0A5R8YIP9</accession>
<evidence type="ECO:0000313" key="2">
    <source>
        <dbReference type="EMBL" id="TLP52507.1"/>
    </source>
</evidence>
<dbReference type="AlphaFoldDB" id="A0A5R8YIP9"/>
<keyword evidence="3" id="KW-1185">Reference proteome</keyword>
<dbReference type="Proteomes" id="UP000309819">
    <property type="component" value="Unassembled WGS sequence"/>
</dbReference>
<feature type="non-terminal residue" evidence="2">
    <location>
        <position position="1"/>
    </location>
</feature>
<name>A0A5R8YIP9_9PSED</name>
<reference evidence="2 3" key="1">
    <citation type="submission" date="2019-05" db="EMBL/GenBank/DDBJ databases">
        <title>Pseudomonas sp. SC006 isolated from lettuce that can produce HBGAs.</title>
        <authorList>
            <person name="Wang D."/>
            <person name="Liao N."/>
            <person name="Liu D."/>
            <person name="Zhang Z."/>
            <person name="Zou S."/>
        </authorList>
    </citation>
    <scope>NUCLEOTIDE SEQUENCE [LARGE SCALE GENOMIC DNA]</scope>
    <source>
        <strain evidence="2 3">SC006</strain>
    </source>
</reference>
<dbReference type="PANTHER" id="PTHR45398">
    <property type="match status" value="1"/>
</dbReference>
<evidence type="ECO:0000259" key="1">
    <source>
        <dbReference type="Pfam" id="PF00668"/>
    </source>
</evidence>
<dbReference type="SUPFAM" id="SSF52777">
    <property type="entry name" value="CoA-dependent acyltransferases"/>
    <property type="match status" value="1"/>
</dbReference>
<organism evidence="2 3">
    <name type="scientific">Pseudomonas mosselii</name>
    <dbReference type="NCBI Taxonomy" id="78327"/>
    <lineage>
        <taxon>Bacteria</taxon>
        <taxon>Pseudomonadati</taxon>
        <taxon>Pseudomonadota</taxon>
        <taxon>Gammaproteobacteria</taxon>
        <taxon>Pseudomonadales</taxon>
        <taxon>Pseudomonadaceae</taxon>
        <taxon>Pseudomonas</taxon>
    </lineage>
</organism>
<comment type="caution">
    <text evidence="2">The sequence shown here is derived from an EMBL/GenBank/DDBJ whole genome shotgun (WGS) entry which is preliminary data.</text>
</comment>
<dbReference type="GO" id="GO:0003824">
    <property type="term" value="F:catalytic activity"/>
    <property type="evidence" value="ECO:0007669"/>
    <property type="project" value="InterPro"/>
</dbReference>
<gene>
    <name evidence="2" type="ORF">FEM01_24015</name>
</gene>
<dbReference type="NCBIfam" id="TIGR01720">
    <property type="entry name" value="NRPS-para261"/>
    <property type="match status" value="1"/>
</dbReference>
<sequence length="180" mass="19673">RLDSGLTRQLLQEAPSAYRTQVNDLLLTALARVIARWTGESSVLVQLEGHGREELFEDTDLVRSVGWFTSLFPARLDVQDDLAASIKQVKEQLRGIPDKGLGYATLRYLGDEASRAALAGLAQPRLTFNYLGQFDGSFAEQDDTLFTPSGEARGAEQSADAPLGNWLTINGRVYGGELSL</sequence>
<evidence type="ECO:0000313" key="3">
    <source>
        <dbReference type="Proteomes" id="UP000309819"/>
    </source>
</evidence>
<protein>
    <submittedName>
        <fullName evidence="2">PvdI(2)</fullName>
    </submittedName>
</protein>
<feature type="domain" description="Condensation" evidence="1">
    <location>
        <begin position="7"/>
        <end position="143"/>
    </location>
</feature>
<dbReference type="Pfam" id="PF00668">
    <property type="entry name" value="Condensation"/>
    <property type="match status" value="1"/>
</dbReference>
<proteinExistence type="predicted"/>
<dbReference type="RefSeq" id="WP_240791798.1">
    <property type="nucleotide sequence ID" value="NZ_VAUO01000049.1"/>
</dbReference>
<feature type="non-terminal residue" evidence="2">
    <location>
        <position position="180"/>
    </location>
</feature>
<dbReference type="EMBL" id="VAUO01000049">
    <property type="protein sequence ID" value="TLP52507.1"/>
    <property type="molecule type" value="Genomic_DNA"/>
</dbReference>
<dbReference type="Gene3D" id="3.30.559.30">
    <property type="entry name" value="Nonribosomal peptide synthetase, condensation domain"/>
    <property type="match status" value="1"/>
</dbReference>
<dbReference type="PANTHER" id="PTHR45398:SF1">
    <property type="entry name" value="ENZYME, PUTATIVE (JCVI)-RELATED"/>
    <property type="match status" value="1"/>
</dbReference>